<dbReference type="PANTHER" id="PTHR34127:SF1">
    <property type="entry name" value="OS04G0405600 PROTEIN"/>
    <property type="match status" value="1"/>
</dbReference>
<gene>
    <name evidence="2" type="ORF">HYH02_015074</name>
</gene>
<evidence type="ECO:0000256" key="1">
    <source>
        <dbReference type="SAM" id="MobiDB-lite"/>
    </source>
</evidence>
<evidence type="ECO:0000313" key="2">
    <source>
        <dbReference type="EMBL" id="KAG2425130.1"/>
    </source>
</evidence>
<dbReference type="Proteomes" id="UP000613740">
    <property type="component" value="Unassembled WGS sequence"/>
</dbReference>
<feature type="region of interest" description="Disordered" evidence="1">
    <location>
        <begin position="1"/>
        <end position="70"/>
    </location>
</feature>
<dbReference type="Pfam" id="PF07082">
    <property type="entry name" value="DUF1350"/>
    <property type="match status" value="1"/>
</dbReference>
<accession>A0A835SQU6</accession>
<dbReference type="PANTHER" id="PTHR34127">
    <property type="entry name" value="OS04G0405600 PROTEIN"/>
    <property type="match status" value="1"/>
</dbReference>
<dbReference type="EMBL" id="JAEHOD010000118">
    <property type="protein sequence ID" value="KAG2425130.1"/>
    <property type="molecule type" value="Genomic_DNA"/>
</dbReference>
<organism evidence="2 3">
    <name type="scientific">Chlamydomonas schloesseri</name>
    <dbReference type="NCBI Taxonomy" id="2026947"/>
    <lineage>
        <taxon>Eukaryota</taxon>
        <taxon>Viridiplantae</taxon>
        <taxon>Chlorophyta</taxon>
        <taxon>core chlorophytes</taxon>
        <taxon>Chlorophyceae</taxon>
        <taxon>CS clade</taxon>
        <taxon>Chlamydomonadales</taxon>
        <taxon>Chlamydomonadaceae</taxon>
        <taxon>Chlamydomonas</taxon>
    </lineage>
</organism>
<reference evidence="2" key="1">
    <citation type="journal article" date="2020" name="bioRxiv">
        <title>Comparative genomics of Chlamydomonas.</title>
        <authorList>
            <person name="Craig R.J."/>
            <person name="Hasan A.R."/>
            <person name="Ness R.W."/>
            <person name="Keightley P.D."/>
        </authorList>
    </citation>
    <scope>NUCLEOTIDE SEQUENCE</scope>
    <source>
        <strain evidence="2">CCAP 11/173</strain>
    </source>
</reference>
<dbReference type="AlphaFoldDB" id="A0A835SQU6"/>
<proteinExistence type="predicted"/>
<comment type="caution">
    <text evidence="2">The sequence shown here is derived from an EMBL/GenBank/DDBJ whole genome shotgun (WGS) entry which is preliminary data.</text>
</comment>
<keyword evidence="3" id="KW-1185">Reference proteome</keyword>
<dbReference type="InterPro" id="IPR010765">
    <property type="entry name" value="DUF1350"/>
</dbReference>
<evidence type="ECO:0000313" key="3">
    <source>
        <dbReference type="Proteomes" id="UP000613740"/>
    </source>
</evidence>
<protein>
    <submittedName>
        <fullName evidence="2">Uncharacterized protein</fullName>
    </submittedName>
</protein>
<feature type="compositionally biased region" description="Low complexity" evidence="1">
    <location>
        <begin position="27"/>
        <end position="45"/>
    </location>
</feature>
<dbReference type="OrthoDB" id="4892at2759"/>
<sequence length="498" mass="51638">MSLLNQHVRANPASLRTASHEVKPMTAGRVRSQVRRSGAAVAVRATYQPPPGSTVNGAPSTSRGPGGGVSGVPAIFSNIESMIQQTFNSTQPGQRNDWREVEGCYVLFPPSGRTPAATAHFLGEAFVGAAPQMAYRLFLEALANRDILVIATPYSTSFDHLRIADEAQFRFDRAVRALGPATATLPTYGVGHGLGSLIQLLICARYAVQRAGNVLMCYNNRPAADTIPLLSPLIVPSARVLGPLINQVAASPVRTTVESISETVKGLSPSLVRQVLPLVEQLAPLYLDAAAGKAEFLPTPEETRMLVRTYYGVSRNMLLRFKDDSLDDTNNLVQLLQGSSSVGEVLDLTVRTLPGDHLRPLHQAFVDLPPEVARLAAGAVESTGGALGRLATVAGQLGVSAATAPLEELSRGVVGVSGMLGGQVGGPLTDSMQGLADEVAAWMGSGAVAMSGTRALPAATLGAGANGGYSGGYGGGYGGGYNASGVPNSFNASSPSGL</sequence>
<name>A0A835SQU6_9CHLO</name>